<dbReference type="AlphaFoldDB" id="A0A9P0HVE4"/>
<dbReference type="EMBL" id="OV725083">
    <property type="protein sequence ID" value="CAH1408348.1"/>
    <property type="molecule type" value="Genomic_DNA"/>
</dbReference>
<keyword evidence="2" id="KW-1185">Reference proteome</keyword>
<organism evidence="1 2">
    <name type="scientific">Nezara viridula</name>
    <name type="common">Southern green stink bug</name>
    <name type="synonym">Cimex viridulus</name>
    <dbReference type="NCBI Taxonomy" id="85310"/>
    <lineage>
        <taxon>Eukaryota</taxon>
        <taxon>Metazoa</taxon>
        <taxon>Ecdysozoa</taxon>
        <taxon>Arthropoda</taxon>
        <taxon>Hexapoda</taxon>
        <taxon>Insecta</taxon>
        <taxon>Pterygota</taxon>
        <taxon>Neoptera</taxon>
        <taxon>Paraneoptera</taxon>
        <taxon>Hemiptera</taxon>
        <taxon>Heteroptera</taxon>
        <taxon>Panheteroptera</taxon>
        <taxon>Pentatomomorpha</taxon>
        <taxon>Pentatomoidea</taxon>
        <taxon>Pentatomidae</taxon>
        <taxon>Pentatominae</taxon>
        <taxon>Nezara</taxon>
    </lineage>
</organism>
<protein>
    <submittedName>
        <fullName evidence="1">Uncharacterized protein</fullName>
    </submittedName>
</protein>
<gene>
    <name evidence="1" type="ORF">NEZAVI_LOCUS15898</name>
</gene>
<accession>A0A9P0HVE4</accession>
<proteinExistence type="predicted"/>
<sequence>MERDLILRVSIPYYWVSLSISRWDGRKQCLEVHHYYSNGTCEAETTACERLQGVVWAFAQSRRGGVIISKYGSSHSCTLI</sequence>
<evidence type="ECO:0000313" key="1">
    <source>
        <dbReference type="EMBL" id="CAH1408348.1"/>
    </source>
</evidence>
<name>A0A9P0HVE4_NEZVI</name>
<evidence type="ECO:0000313" key="2">
    <source>
        <dbReference type="Proteomes" id="UP001152798"/>
    </source>
</evidence>
<reference evidence="1" key="1">
    <citation type="submission" date="2022-01" db="EMBL/GenBank/DDBJ databases">
        <authorList>
            <person name="King R."/>
        </authorList>
    </citation>
    <scope>NUCLEOTIDE SEQUENCE</scope>
</reference>
<dbReference type="Proteomes" id="UP001152798">
    <property type="component" value="Chromosome 7"/>
</dbReference>